<evidence type="ECO:0000313" key="4">
    <source>
        <dbReference type="Proteomes" id="UP000887229"/>
    </source>
</evidence>
<evidence type="ECO:0000256" key="2">
    <source>
        <dbReference type="SAM" id="Phobius"/>
    </source>
</evidence>
<dbReference type="OrthoDB" id="10314152at2759"/>
<name>A0A9P7ZFF2_9HYPO</name>
<feature type="transmembrane region" description="Helical" evidence="2">
    <location>
        <begin position="83"/>
        <end position="104"/>
    </location>
</feature>
<dbReference type="Proteomes" id="UP000887229">
    <property type="component" value="Unassembled WGS sequence"/>
</dbReference>
<proteinExistence type="predicted"/>
<keyword evidence="2" id="KW-0472">Membrane</keyword>
<keyword evidence="2" id="KW-1133">Transmembrane helix</keyword>
<feature type="region of interest" description="Disordered" evidence="1">
    <location>
        <begin position="48"/>
        <end position="74"/>
    </location>
</feature>
<evidence type="ECO:0000256" key="1">
    <source>
        <dbReference type="SAM" id="MobiDB-lite"/>
    </source>
</evidence>
<keyword evidence="2" id="KW-0812">Transmembrane</keyword>
<gene>
    <name evidence="3" type="ORF">F5Z01DRAFT_639514</name>
</gene>
<sequence>MRTVDAPSRSNPNPEEEKSRVGSTLSIAAPYFEYTMFQPHLKRASISDAPSVAPKMSERPSLRRAQTAPSKVITGPNRTKPNWMLAFSYMLIYLELGWLIMVIWRSLAKPLNGVAAQAG</sequence>
<accession>A0A9P7ZFF2</accession>
<evidence type="ECO:0000313" key="3">
    <source>
        <dbReference type="EMBL" id="KAG9251109.1"/>
    </source>
</evidence>
<keyword evidence="4" id="KW-1185">Reference proteome</keyword>
<dbReference type="RefSeq" id="XP_046115033.1">
    <property type="nucleotide sequence ID" value="XM_046262445.1"/>
</dbReference>
<reference evidence="3" key="1">
    <citation type="journal article" date="2021" name="IMA Fungus">
        <title>Genomic characterization of three marine fungi, including Emericellopsis atlantica sp. nov. with signatures of a generalist lifestyle and marine biomass degradation.</title>
        <authorList>
            <person name="Hagestad O.C."/>
            <person name="Hou L."/>
            <person name="Andersen J.H."/>
            <person name="Hansen E.H."/>
            <person name="Altermark B."/>
            <person name="Li C."/>
            <person name="Kuhnert E."/>
            <person name="Cox R.J."/>
            <person name="Crous P.W."/>
            <person name="Spatafora J.W."/>
            <person name="Lail K."/>
            <person name="Amirebrahimi M."/>
            <person name="Lipzen A."/>
            <person name="Pangilinan J."/>
            <person name="Andreopoulos W."/>
            <person name="Hayes R.D."/>
            <person name="Ng V."/>
            <person name="Grigoriev I.V."/>
            <person name="Jackson S.A."/>
            <person name="Sutton T.D.S."/>
            <person name="Dobson A.D.W."/>
            <person name="Rama T."/>
        </authorList>
    </citation>
    <scope>NUCLEOTIDE SEQUENCE</scope>
    <source>
        <strain evidence="3">TS7</strain>
    </source>
</reference>
<organism evidence="3 4">
    <name type="scientific">Emericellopsis atlantica</name>
    <dbReference type="NCBI Taxonomy" id="2614577"/>
    <lineage>
        <taxon>Eukaryota</taxon>
        <taxon>Fungi</taxon>
        <taxon>Dikarya</taxon>
        <taxon>Ascomycota</taxon>
        <taxon>Pezizomycotina</taxon>
        <taxon>Sordariomycetes</taxon>
        <taxon>Hypocreomycetidae</taxon>
        <taxon>Hypocreales</taxon>
        <taxon>Bionectriaceae</taxon>
        <taxon>Emericellopsis</taxon>
    </lineage>
</organism>
<dbReference type="AlphaFoldDB" id="A0A9P7ZFF2"/>
<dbReference type="EMBL" id="MU251270">
    <property type="protein sequence ID" value="KAG9251109.1"/>
    <property type="molecule type" value="Genomic_DNA"/>
</dbReference>
<dbReference type="GeneID" id="70293348"/>
<comment type="caution">
    <text evidence="3">The sequence shown here is derived from an EMBL/GenBank/DDBJ whole genome shotgun (WGS) entry which is preliminary data.</text>
</comment>
<protein>
    <submittedName>
        <fullName evidence="3">Uncharacterized protein</fullName>
    </submittedName>
</protein>
<feature type="region of interest" description="Disordered" evidence="1">
    <location>
        <begin position="1"/>
        <end position="22"/>
    </location>
</feature>